<comment type="similarity">
    <text evidence="1">Belongs to the NAD(P)-dependent epimerase/dehydratase family.</text>
</comment>
<dbReference type="OrthoDB" id="142826at2"/>
<dbReference type="Proteomes" id="UP000184035">
    <property type="component" value="Unassembled WGS sequence"/>
</dbReference>
<sequence length="304" mass="34536">MKILVTGGAGFIGSHIVDEYIKLGHDVCIIDNMTHGKEENVNKKAKLYKMDIRDKKVEEVFQKEKFDVVSHHAAQISVPNSVENPFEDADININGSLNILECARKHGVKKIIYPASAAIFGEPVYLPVDENHPLNMQCGYGVTKHTIEHYLYVYYKLYGMKYTSFRYSNVYGPRQDSTGEGGVVAIFSEMFLEGKAPCIFGDGKQTRDFVYVKDVAKANAIALNDLDNELFNVATDYEISVNDLFKTFNDLTDNNLTPVYKEERPGDIKYSYMTYDKIKNACGWKPEYSLEKGLKETLDFYKSK</sequence>
<proteinExistence type="inferred from homology"/>
<evidence type="ECO:0000256" key="1">
    <source>
        <dbReference type="ARBA" id="ARBA00007637"/>
    </source>
</evidence>
<dbReference type="EMBL" id="FQVM01000001">
    <property type="protein sequence ID" value="SHE36861.1"/>
    <property type="molecule type" value="Genomic_DNA"/>
</dbReference>
<evidence type="ECO:0000313" key="3">
    <source>
        <dbReference type="EMBL" id="SHE36861.1"/>
    </source>
</evidence>
<dbReference type="InterPro" id="IPR036291">
    <property type="entry name" value="NAD(P)-bd_dom_sf"/>
</dbReference>
<evidence type="ECO:0000313" key="4">
    <source>
        <dbReference type="Proteomes" id="UP000184035"/>
    </source>
</evidence>
<dbReference type="AlphaFoldDB" id="A0A1M4SX92"/>
<accession>A0A1M4SX92</accession>
<dbReference type="InterPro" id="IPR001509">
    <property type="entry name" value="Epimerase_deHydtase"/>
</dbReference>
<dbReference type="SUPFAM" id="SSF51735">
    <property type="entry name" value="NAD(P)-binding Rossmann-fold domains"/>
    <property type="match status" value="1"/>
</dbReference>
<dbReference type="STRING" id="1533.SAMN05443638_101221"/>
<organism evidence="3 4">
    <name type="scientific">Clostridium fallax</name>
    <dbReference type="NCBI Taxonomy" id="1533"/>
    <lineage>
        <taxon>Bacteria</taxon>
        <taxon>Bacillati</taxon>
        <taxon>Bacillota</taxon>
        <taxon>Clostridia</taxon>
        <taxon>Eubacteriales</taxon>
        <taxon>Clostridiaceae</taxon>
        <taxon>Clostridium</taxon>
    </lineage>
</organism>
<evidence type="ECO:0000259" key="2">
    <source>
        <dbReference type="Pfam" id="PF01370"/>
    </source>
</evidence>
<protein>
    <submittedName>
        <fullName evidence="3">UDP-glucose 4-epimerase</fullName>
    </submittedName>
</protein>
<keyword evidence="4" id="KW-1185">Reference proteome</keyword>
<name>A0A1M4SX92_9CLOT</name>
<dbReference type="RefSeq" id="WP_072892374.1">
    <property type="nucleotide sequence ID" value="NZ_FQVM01000001.1"/>
</dbReference>
<dbReference type="Pfam" id="PF01370">
    <property type="entry name" value="Epimerase"/>
    <property type="match status" value="1"/>
</dbReference>
<reference evidence="3 4" key="1">
    <citation type="submission" date="2016-11" db="EMBL/GenBank/DDBJ databases">
        <authorList>
            <person name="Jaros S."/>
            <person name="Januszkiewicz K."/>
            <person name="Wedrychowicz H."/>
        </authorList>
    </citation>
    <scope>NUCLEOTIDE SEQUENCE [LARGE SCALE GENOMIC DNA]</scope>
    <source>
        <strain evidence="3 4">DSM 2631</strain>
    </source>
</reference>
<dbReference type="PANTHER" id="PTHR43000">
    <property type="entry name" value="DTDP-D-GLUCOSE 4,6-DEHYDRATASE-RELATED"/>
    <property type="match status" value="1"/>
</dbReference>
<feature type="domain" description="NAD-dependent epimerase/dehydratase" evidence="2">
    <location>
        <begin position="3"/>
        <end position="234"/>
    </location>
</feature>
<dbReference type="Gene3D" id="3.40.50.720">
    <property type="entry name" value="NAD(P)-binding Rossmann-like Domain"/>
    <property type="match status" value="1"/>
</dbReference>
<gene>
    <name evidence="3" type="ORF">SAMN05443638_101221</name>
</gene>
<dbReference type="Gene3D" id="3.90.25.10">
    <property type="entry name" value="UDP-galactose 4-epimerase, domain 1"/>
    <property type="match status" value="1"/>
</dbReference>